<evidence type="ECO:0000313" key="1">
    <source>
        <dbReference type="EMBL" id="RPA92037.1"/>
    </source>
</evidence>
<organism evidence="1 2">
    <name type="scientific">Choiromyces venosus 120613-1</name>
    <dbReference type="NCBI Taxonomy" id="1336337"/>
    <lineage>
        <taxon>Eukaryota</taxon>
        <taxon>Fungi</taxon>
        <taxon>Dikarya</taxon>
        <taxon>Ascomycota</taxon>
        <taxon>Pezizomycotina</taxon>
        <taxon>Pezizomycetes</taxon>
        <taxon>Pezizales</taxon>
        <taxon>Tuberaceae</taxon>
        <taxon>Choiromyces</taxon>
    </lineage>
</organism>
<reference evidence="1 2" key="1">
    <citation type="journal article" date="2018" name="Nat. Ecol. Evol.">
        <title>Pezizomycetes genomes reveal the molecular basis of ectomycorrhizal truffle lifestyle.</title>
        <authorList>
            <person name="Murat C."/>
            <person name="Payen T."/>
            <person name="Noel B."/>
            <person name="Kuo A."/>
            <person name="Morin E."/>
            <person name="Chen J."/>
            <person name="Kohler A."/>
            <person name="Krizsan K."/>
            <person name="Balestrini R."/>
            <person name="Da Silva C."/>
            <person name="Montanini B."/>
            <person name="Hainaut M."/>
            <person name="Levati E."/>
            <person name="Barry K.W."/>
            <person name="Belfiori B."/>
            <person name="Cichocki N."/>
            <person name="Clum A."/>
            <person name="Dockter R.B."/>
            <person name="Fauchery L."/>
            <person name="Guy J."/>
            <person name="Iotti M."/>
            <person name="Le Tacon F."/>
            <person name="Lindquist E.A."/>
            <person name="Lipzen A."/>
            <person name="Malagnac F."/>
            <person name="Mello A."/>
            <person name="Molinier V."/>
            <person name="Miyauchi S."/>
            <person name="Poulain J."/>
            <person name="Riccioni C."/>
            <person name="Rubini A."/>
            <person name="Sitrit Y."/>
            <person name="Splivallo R."/>
            <person name="Traeger S."/>
            <person name="Wang M."/>
            <person name="Zifcakova L."/>
            <person name="Wipf D."/>
            <person name="Zambonelli A."/>
            <person name="Paolocci F."/>
            <person name="Nowrousian M."/>
            <person name="Ottonello S."/>
            <person name="Baldrian P."/>
            <person name="Spatafora J.W."/>
            <person name="Henrissat B."/>
            <person name="Nagy L.G."/>
            <person name="Aury J.M."/>
            <person name="Wincker P."/>
            <person name="Grigoriev I.V."/>
            <person name="Bonfante P."/>
            <person name="Martin F.M."/>
        </authorList>
    </citation>
    <scope>NUCLEOTIDE SEQUENCE [LARGE SCALE GENOMIC DNA]</scope>
    <source>
        <strain evidence="1 2">120613-1</strain>
    </source>
</reference>
<dbReference type="Proteomes" id="UP000276215">
    <property type="component" value="Unassembled WGS sequence"/>
</dbReference>
<accession>A0A3N4J472</accession>
<gene>
    <name evidence="1" type="ORF">L873DRAFT_1818375</name>
</gene>
<protein>
    <submittedName>
        <fullName evidence="1">Uncharacterized protein</fullName>
    </submittedName>
</protein>
<proteinExistence type="predicted"/>
<dbReference type="EMBL" id="ML120482">
    <property type="protein sequence ID" value="RPA92037.1"/>
    <property type="molecule type" value="Genomic_DNA"/>
</dbReference>
<keyword evidence="2" id="KW-1185">Reference proteome</keyword>
<evidence type="ECO:0000313" key="2">
    <source>
        <dbReference type="Proteomes" id="UP000276215"/>
    </source>
</evidence>
<sequence>MKKLRSTFAHLAVICYVECPILARNESVKYIVRTSQQASPVTPVMECQCYHIGKSPISPA</sequence>
<name>A0A3N4J472_9PEZI</name>
<dbReference type="AlphaFoldDB" id="A0A3N4J472"/>